<organism evidence="1 2">
    <name type="scientific">Dryococelus australis</name>
    <dbReference type="NCBI Taxonomy" id="614101"/>
    <lineage>
        <taxon>Eukaryota</taxon>
        <taxon>Metazoa</taxon>
        <taxon>Ecdysozoa</taxon>
        <taxon>Arthropoda</taxon>
        <taxon>Hexapoda</taxon>
        <taxon>Insecta</taxon>
        <taxon>Pterygota</taxon>
        <taxon>Neoptera</taxon>
        <taxon>Polyneoptera</taxon>
        <taxon>Phasmatodea</taxon>
        <taxon>Verophasmatodea</taxon>
        <taxon>Anareolatae</taxon>
        <taxon>Phasmatidae</taxon>
        <taxon>Eurycanthinae</taxon>
        <taxon>Dryococelus</taxon>
    </lineage>
</organism>
<comment type="caution">
    <text evidence="1">The sequence shown here is derived from an EMBL/GenBank/DDBJ whole genome shotgun (WGS) entry which is preliminary data.</text>
</comment>
<accession>A0ABQ9IAM0</accession>
<reference evidence="1 2" key="1">
    <citation type="submission" date="2023-02" db="EMBL/GenBank/DDBJ databases">
        <title>LHISI_Scaffold_Assembly.</title>
        <authorList>
            <person name="Stuart O.P."/>
            <person name="Cleave R."/>
            <person name="Magrath M.J.L."/>
            <person name="Mikheyev A.S."/>
        </authorList>
    </citation>
    <scope>NUCLEOTIDE SEQUENCE [LARGE SCALE GENOMIC DNA]</scope>
    <source>
        <strain evidence="1">Daus_M_001</strain>
        <tissue evidence="1">Leg muscle</tissue>
    </source>
</reference>
<dbReference type="PANTHER" id="PTHR47326">
    <property type="entry name" value="TRANSPOSABLE ELEMENT TC3 TRANSPOSASE-LIKE PROTEIN"/>
    <property type="match status" value="1"/>
</dbReference>
<name>A0ABQ9IAM0_9NEOP</name>
<evidence type="ECO:0000313" key="1">
    <source>
        <dbReference type="EMBL" id="KAJ8893705.1"/>
    </source>
</evidence>
<evidence type="ECO:0008006" key="3">
    <source>
        <dbReference type="Google" id="ProtNLM"/>
    </source>
</evidence>
<keyword evidence="2" id="KW-1185">Reference proteome</keyword>
<evidence type="ECO:0000313" key="2">
    <source>
        <dbReference type="Proteomes" id="UP001159363"/>
    </source>
</evidence>
<protein>
    <recommendedName>
        <fullName evidence="3">Transposase</fullName>
    </recommendedName>
</protein>
<gene>
    <name evidence="1" type="ORF">PR048_006305</name>
</gene>
<dbReference type="InterPro" id="IPR036397">
    <property type="entry name" value="RNaseH_sf"/>
</dbReference>
<dbReference type="PANTHER" id="PTHR47326:SF1">
    <property type="entry name" value="HTH PSQ-TYPE DOMAIN-CONTAINING PROTEIN"/>
    <property type="match status" value="1"/>
</dbReference>
<proteinExistence type="predicted"/>
<dbReference type="Proteomes" id="UP001159363">
    <property type="component" value="Chromosome 2"/>
</dbReference>
<sequence>MLARNPTLSPRTTGRHLGVSHSLVLTILHDDGLYPYCYSAMHHLMERDRPRRLEYCQRMLTSLQQDPDFVGHILWTDEAQFTHEGIFNWHNSHYWHQGNPHVTRSRGLQAGWSINVWRGILGTWLVEPYLMPDTLTGRMYAVFLREILPALWEDIPLAVRRVMWYQHDGAPPRYIGADHRDLDHISPQW</sequence>
<dbReference type="EMBL" id="JARBHB010000002">
    <property type="protein sequence ID" value="KAJ8893705.1"/>
    <property type="molecule type" value="Genomic_DNA"/>
</dbReference>
<dbReference type="Gene3D" id="3.30.420.10">
    <property type="entry name" value="Ribonuclease H-like superfamily/Ribonuclease H"/>
    <property type="match status" value="1"/>
</dbReference>